<dbReference type="EMBL" id="AMZH03007031">
    <property type="protein sequence ID" value="RRT62313.1"/>
    <property type="molecule type" value="Genomic_DNA"/>
</dbReference>
<evidence type="ECO:0000313" key="2">
    <source>
        <dbReference type="EMBL" id="RRT62313.1"/>
    </source>
</evidence>
<feature type="region of interest" description="Disordered" evidence="1">
    <location>
        <begin position="142"/>
        <end position="190"/>
    </location>
</feature>
<organism evidence="2 3">
    <name type="scientific">Ensete ventricosum</name>
    <name type="common">Abyssinian banana</name>
    <name type="synonym">Musa ensete</name>
    <dbReference type="NCBI Taxonomy" id="4639"/>
    <lineage>
        <taxon>Eukaryota</taxon>
        <taxon>Viridiplantae</taxon>
        <taxon>Streptophyta</taxon>
        <taxon>Embryophyta</taxon>
        <taxon>Tracheophyta</taxon>
        <taxon>Spermatophyta</taxon>
        <taxon>Magnoliopsida</taxon>
        <taxon>Liliopsida</taxon>
        <taxon>Zingiberales</taxon>
        <taxon>Musaceae</taxon>
        <taxon>Ensete</taxon>
    </lineage>
</organism>
<dbReference type="Proteomes" id="UP000287651">
    <property type="component" value="Unassembled WGS sequence"/>
</dbReference>
<evidence type="ECO:0000313" key="3">
    <source>
        <dbReference type="Proteomes" id="UP000287651"/>
    </source>
</evidence>
<feature type="region of interest" description="Disordered" evidence="1">
    <location>
        <begin position="21"/>
        <end position="41"/>
    </location>
</feature>
<evidence type="ECO:0000256" key="1">
    <source>
        <dbReference type="SAM" id="MobiDB-lite"/>
    </source>
</evidence>
<protein>
    <submittedName>
        <fullName evidence="2">Uncharacterized protein</fullName>
    </submittedName>
</protein>
<gene>
    <name evidence="2" type="ORF">B296_00030564</name>
</gene>
<comment type="caution">
    <text evidence="2">The sequence shown here is derived from an EMBL/GenBank/DDBJ whole genome shotgun (WGS) entry which is preliminary data.</text>
</comment>
<accession>A0A426ZEC5</accession>
<dbReference type="AlphaFoldDB" id="A0A426ZEC5"/>
<name>A0A426ZEC5_ENSVE</name>
<proteinExistence type="predicted"/>
<reference evidence="2 3" key="1">
    <citation type="journal article" date="2014" name="Agronomy (Basel)">
        <title>A Draft Genome Sequence for Ensete ventricosum, the Drought-Tolerant Tree Against Hunger.</title>
        <authorList>
            <person name="Harrison J."/>
            <person name="Moore K.A."/>
            <person name="Paszkiewicz K."/>
            <person name="Jones T."/>
            <person name="Grant M."/>
            <person name="Ambacheew D."/>
            <person name="Muzemil S."/>
            <person name="Studholme D.J."/>
        </authorList>
    </citation>
    <scope>NUCLEOTIDE SEQUENCE [LARGE SCALE GENOMIC DNA]</scope>
</reference>
<sequence length="190" mass="20901">MHLAVREERTALQFKTRGVFSPNTFSSRLNPAASRSRQRTETFVNSTVRQKKQEAATDRFPISRARRAYEDHQTNGTPSATGVHQIRDPGAQQKARQSGARKVQGTITRGSRSRRSGGCCGRARRISALIYEETTGCSRSTRRTAATGKIVTTIGRQGRTPTASEGRSPPHPPSHRVANSIGSRHRRGPV</sequence>
<feature type="region of interest" description="Disordered" evidence="1">
    <location>
        <begin position="90"/>
        <end position="119"/>
    </location>
</feature>